<name>A0A1J4JKJ6_9EUKA</name>
<dbReference type="PANTHER" id="PTHR15071:SF0">
    <property type="entry name" value="MANNOSE 6-PHOSPHATE RECEPTOR-LIKE PROTEIN 1"/>
    <property type="match status" value="1"/>
</dbReference>
<evidence type="ECO:0000256" key="2">
    <source>
        <dbReference type="SAM" id="SignalP"/>
    </source>
</evidence>
<dbReference type="GO" id="GO:0000139">
    <property type="term" value="C:Golgi membrane"/>
    <property type="evidence" value="ECO:0007669"/>
    <property type="project" value="UniProtKB-SubCell"/>
</dbReference>
<dbReference type="EMBL" id="MLAK01001095">
    <property type="protein sequence ID" value="OHS97764.1"/>
    <property type="molecule type" value="Genomic_DNA"/>
</dbReference>
<dbReference type="PANTHER" id="PTHR15071">
    <property type="entry name" value="MANNOSE-6-PHOSPHATE RECEPTOR FAMILY MEMBER"/>
    <property type="match status" value="1"/>
</dbReference>
<evidence type="ECO:0000313" key="4">
    <source>
        <dbReference type="Proteomes" id="UP000179807"/>
    </source>
</evidence>
<proteinExistence type="predicted"/>
<comment type="caution">
    <text evidence="3">The sequence shown here is derived from an EMBL/GenBank/DDBJ whole genome shotgun (WGS) entry which is preliminary data.</text>
</comment>
<reference evidence="3" key="1">
    <citation type="submission" date="2016-10" db="EMBL/GenBank/DDBJ databases">
        <authorList>
            <person name="Benchimol M."/>
            <person name="Almeida L.G."/>
            <person name="Vasconcelos A.T."/>
            <person name="Perreira-Neves A."/>
            <person name="Rosa I.A."/>
            <person name="Tasca T."/>
            <person name="Bogo M.R."/>
            <person name="de Souza W."/>
        </authorList>
    </citation>
    <scope>NUCLEOTIDE SEQUENCE [LARGE SCALE GENOMIC DNA]</scope>
    <source>
        <strain evidence="3">K</strain>
    </source>
</reference>
<gene>
    <name evidence="3" type="ORF">TRFO_35938</name>
</gene>
<dbReference type="AlphaFoldDB" id="A0A1J4JKJ6"/>
<organism evidence="3 4">
    <name type="scientific">Tritrichomonas foetus</name>
    <dbReference type="NCBI Taxonomy" id="1144522"/>
    <lineage>
        <taxon>Eukaryota</taxon>
        <taxon>Metamonada</taxon>
        <taxon>Parabasalia</taxon>
        <taxon>Tritrichomonadida</taxon>
        <taxon>Tritrichomonadidae</taxon>
        <taxon>Tritrichomonas</taxon>
    </lineage>
</organism>
<keyword evidence="1" id="KW-1133">Transmembrane helix</keyword>
<keyword evidence="4" id="KW-1185">Reference proteome</keyword>
<sequence length="888" mass="100925">MTIYKAVTSKMVLFLFFICELKILANQRTVRFGSSSWNLTRIFNQQTVDHFIIEDNDYYFLFHQILPQRLFSFYSNVPKSSPAVLCHNSTKICHQILSKSYDCFAKPIDGDKGIAFTMKEISTSRKDAGLIYEIEHEFLCDPKSNFSRIEFKKKIVHKKEINHIKIFHHSNLGCPAKYLKSNELSKKSGKDLHFVFTQGDYQIDINLSSLNSKTGLPRYSKVVSYNKIHSHILYFQPTIEMTNPKNYIEDYDTNQYQNNQILQMNKHNSNNHRKLVRHHRFNHQNIDKKISDDVLTDNYHNCEGNGENETGIAWVYNTVENSCSSFGKITKNLTAYLNKISIMNGIVVHYGDTLTVHYECDESLKDDELRMPSGIILSTNNNNTVNSLKFSVASKSACAKGLGPTPSPPPIVRIPTPAKATTPTPTPIPSPNSRFFVRNSTHYTLFDLKQLKQETYRGDLQILINGEIGQFYTEYSPWSSLECPNSWECPEFEQSNLWGCWYQEDMTKYCHSIGDKHISTRLIPLAPNNLSRGVSLRYGGAYGISGELRIACDEENAPEAFSFHESSATFHRSLSGPEISYNLTSSLVCPKKFTIPPHPTPMPEPTPSFDPDKDVNLVFKSKIMNKTRIILDLSGLQQTEQFTVLAHNQSFELDFILFNAEKQVNCPTDYECIDQSQATNQSSHTSSKFSSDASSFYASSSNKYHNVTMSSKDVNSNVWKCLQDGKCFSIGDSRYDLMFELINEDDLNDGVSVTYGGGYAGHSFRILMKCDSTKTGKLLEFSELNFQNDPKIVTVNVETSFVCPTPVDILDFTFSGGSAFILVVSVLIVFYLTVGVLVTLIKTGVIEFPNKEFWREFIECVKTASNFIFLCGKSEKEHEDNQKYNVLE</sequence>
<feature type="transmembrane region" description="Helical" evidence="1">
    <location>
        <begin position="819"/>
        <end position="841"/>
    </location>
</feature>
<keyword evidence="1" id="KW-0812">Transmembrane</keyword>
<keyword evidence="2" id="KW-0732">Signal</keyword>
<feature type="chain" id="PRO_5012249932" description="MRH domain-containing protein" evidence="2">
    <location>
        <begin position="26"/>
        <end position="888"/>
    </location>
</feature>
<protein>
    <recommendedName>
        <fullName evidence="5">MRH domain-containing protein</fullName>
    </recommendedName>
</protein>
<accession>A0A1J4JKJ6</accession>
<dbReference type="Proteomes" id="UP000179807">
    <property type="component" value="Unassembled WGS sequence"/>
</dbReference>
<evidence type="ECO:0000256" key="1">
    <source>
        <dbReference type="SAM" id="Phobius"/>
    </source>
</evidence>
<dbReference type="RefSeq" id="XP_068350901.1">
    <property type="nucleotide sequence ID" value="XM_068510545.1"/>
</dbReference>
<feature type="signal peptide" evidence="2">
    <location>
        <begin position="1"/>
        <end position="25"/>
    </location>
</feature>
<keyword evidence="1" id="KW-0472">Membrane</keyword>
<evidence type="ECO:0000313" key="3">
    <source>
        <dbReference type="EMBL" id="OHS97764.1"/>
    </source>
</evidence>
<dbReference type="VEuPathDB" id="TrichDB:TRFO_35938"/>
<evidence type="ECO:0008006" key="5">
    <source>
        <dbReference type="Google" id="ProtNLM"/>
    </source>
</evidence>
<dbReference type="GeneID" id="94845249"/>